<keyword evidence="2" id="KW-1185">Reference proteome</keyword>
<proteinExistence type="predicted"/>
<organism evidence="1 2">
    <name type="scientific">Muraenolepis orangiensis</name>
    <name type="common">Patagonian moray cod</name>
    <dbReference type="NCBI Taxonomy" id="630683"/>
    <lineage>
        <taxon>Eukaryota</taxon>
        <taxon>Metazoa</taxon>
        <taxon>Chordata</taxon>
        <taxon>Craniata</taxon>
        <taxon>Vertebrata</taxon>
        <taxon>Euteleostomi</taxon>
        <taxon>Actinopterygii</taxon>
        <taxon>Neopterygii</taxon>
        <taxon>Teleostei</taxon>
        <taxon>Neoteleostei</taxon>
        <taxon>Acanthomorphata</taxon>
        <taxon>Zeiogadaria</taxon>
        <taxon>Gadariae</taxon>
        <taxon>Gadiformes</taxon>
        <taxon>Muraenolepidoidei</taxon>
        <taxon>Muraenolepididae</taxon>
        <taxon>Muraenolepis</taxon>
    </lineage>
</organism>
<dbReference type="AlphaFoldDB" id="A0A9Q0DP14"/>
<accession>A0A9Q0DP14</accession>
<evidence type="ECO:0000313" key="1">
    <source>
        <dbReference type="EMBL" id="KAJ3590027.1"/>
    </source>
</evidence>
<name>A0A9Q0DP14_9TELE</name>
<gene>
    <name evidence="1" type="ORF">NHX12_007984</name>
</gene>
<dbReference type="Proteomes" id="UP001148018">
    <property type="component" value="Unassembled WGS sequence"/>
</dbReference>
<dbReference type="EMBL" id="JANIIK010000114">
    <property type="protein sequence ID" value="KAJ3590027.1"/>
    <property type="molecule type" value="Genomic_DNA"/>
</dbReference>
<evidence type="ECO:0000313" key="2">
    <source>
        <dbReference type="Proteomes" id="UP001148018"/>
    </source>
</evidence>
<comment type="caution">
    <text evidence="1">The sequence shown here is derived from an EMBL/GenBank/DDBJ whole genome shotgun (WGS) entry which is preliminary data.</text>
</comment>
<sequence>MCFSLVGIVRASQWDLGVLLRALHCCSFTTDGRSPQEASLLRSPQEASLLRSPQEASLLRSPQEASLLRSPLLYLVSAPLPGERSSTR</sequence>
<protein>
    <submittedName>
        <fullName evidence="1">Uncharacterized protein</fullName>
    </submittedName>
</protein>
<reference evidence="1" key="1">
    <citation type="submission" date="2022-07" db="EMBL/GenBank/DDBJ databases">
        <title>Chromosome-level genome of Muraenolepis orangiensis.</title>
        <authorList>
            <person name="Kim J."/>
        </authorList>
    </citation>
    <scope>NUCLEOTIDE SEQUENCE</scope>
    <source>
        <strain evidence="1">KU_S4_2022</strain>
        <tissue evidence="1">Muscle</tissue>
    </source>
</reference>